<dbReference type="STRING" id="28181.BEN30_10645"/>
<sequence>MINAITGLLGMAMFLAFIGGLAESIGAAPFVAIVVIIGSMALYDYYESIRDERQKAAAKTPQPNQEP</sequence>
<dbReference type="AlphaFoldDB" id="A0A1E5Q7L1"/>
<proteinExistence type="predicted"/>
<dbReference type="EMBL" id="MCGG01000026">
    <property type="protein sequence ID" value="OEJ67013.1"/>
    <property type="molecule type" value="Genomic_DNA"/>
</dbReference>
<evidence type="ECO:0000313" key="2">
    <source>
        <dbReference type="Proteomes" id="UP000095347"/>
    </source>
</evidence>
<dbReference type="RefSeq" id="WP_069958054.1">
    <property type="nucleotide sequence ID" value="NZ_MCGG01000026.1"/>
</dbReference>
<comment type="caution">
    <text evidence="1">The sequence shown here is derived from an EMBL/GenBank/DDBJ whole genome shotgun (WGS) entry which is preliminary data.</text>
</comment>
<name>A0A1E5Q7L1_9PROT</name>
<keyword evidence="2" id="KW-1185">Reference proteome</keyword>
<organism evidence="1 2">
    <name type="scientific">Magnetovibrio blakemorei</name>
    <dbReference type="NCBI Taxonomy" id="28181"/>
    <lineage>
        <taxon>Bacteria</taxon>
        <taxon>Pseudomonadati</taxon>
        <taxon>Pseudomonadota</taxon>
        <taxon>Alphaproteobacteria</taxon>
        <taxon>Rhodospirillales</taxon>
        <taxon>Magnetovibrionaceae</taxon>
        <taxon>Magnetovibrio</taxon>
    </lineage>
</organism>
<dbReference type="Proteomes" id="UP000095347">
    <property type="component" value="Unassembled WGS sequence"/>
</dbReference>
<gene>
    <name evidence="1" type="ORF">BEN30_10645</name>
</gene>
<reference evidence="2" key="1">
    <citation type="submission" date="2016-07" db="EMBL/GenBank/DDBJ databases">
        <authorList>
            <person name="Florea S."/>
            <person name="Webb J.S."/>
            <person name="Jaromczyk J."/>
            <person name="Schardl C.L."/>
        </authorList>
    </citation>
    <scope>NUCLEOTIDE SEQUENCE [LARGE SCALE GENOMIC DNA]</scope>
    <source>
        <strain evidence="2">MV-1</strain>
    </source>
</reference>
<accession>A0A1E5Q7L1</accession>
<protein>
    <submittedName>
        <fullName evidence="1">Uncharacterized protein</fullName>
    </submittedName>
</protein>
<evidence type="ECO:0000313" key="1">
    <source>
        <dbReference type="EMBL" id="OEJ67013.1"/>
    </source>
</evidence>